<feature type="chain" id="PRO_5011707440" evidence="12">
    <location>
        <begin position="26"/>
        <end position="694"/>
    </location>
</feature>
<dbReference type="InterPro" id="IPR010917">
    <property type="entry name" value="TonB_rcpt_CS"/>
</dbReference>
<dbReference type="PROSITE" id="PS01156">
    <property type="entry name" value="TONB_DEPENDENT_REC_2"/>
    <property type="match status" value="1"/>
</dbReference>
<keyword evidence="16" id="KW-1185">Reference proteome</keyword>
<evidence type="ECO:0000256" key="5">
    <source>
        <dbReference type="ARBA" id="ARBA00022729"/>
    </source>
</evidence>
<dbReference type="SUPFAM" id="SSF56935">
    <property type="entry name" value="Porins"/>
    <property type="match status" value="1"/>
</dbReference>
<keyword evidence="2 10" id="KW-0813">Transport</keyword>
<keyword evidence="9 10" id="KW-0998">Cell outer membrane</keyword>
<comment type="similarity">
    <text evidence="10 11">Belongs to the TonB-dependent receptor family.</text>
</comment>
<evidence type="ECO:0000259" key="14">
    <source>
        <dbReference type="Pfam" id="PF07715"/>
    </source>
</evidence>
<evidence type="ECO:0000256" key="6">
    <source>
        <dbReference type="ARBA" id="ARBA00023077"/>
    </source>
</evidence>
<reference evidence="15 16" key="1">
    <citation type="submission" date="2016-10" db="EMBL/GenBank/DDBJ databases">
        <authorList>
            <person name="de Groot N.N."/>
        </authorList>
    </citation>
    <scope>NUCLEOTIDE SEQUENCE [LARGE SCALE GENOMIC DNA]</scope>
    <source>
        <strain evidence="15 16">DSM 1736</strain>
    </source>
</reference>
<evidence type="ECO:0000256" key="2">
    <source>
        <dbReference type="ARBA" id="ARBA00022448"/>
    </source>
</evidence>
<dbReference type="InterPro" id="IPR039426">
    <property type="entry name" value="TonB-dep_rcpt-like"/>
</dbReference>
<dbReference type="AlphaFoldDB" id="A0A1G9RJC2"/>
<evidence type="ECO:0000256" key="7">
    <source>
        <dbReference type="ARBA" id="ARBA00023136"/>
    </source>
</evidence>
<keyword evidence="6 11" id="KW-0798">TonB box</keyword>
<dbReference type="Gene3D" id="2.40.170.20">
    <property type="entry name" value="TonB-dependent receptor, beta-barrel domain"/>
    <property type="match status" value="1"/>
</dbReference>
<keyword evidence="3 10" id="KW-1134">Transmembrane beta strand</keyword>
<evidence type="ECO:0000259" key="13">
    <source>
        <dbReference type="Pfam" id="PF00593"/>
    </source>
</evidence>
<dbReference type="PROSITE" id="PS52016">
    <property type="entry name" value="TONB_DEPENDENT_REC_3"/>
    <property type="match status" value="1"/>
</dbReference>
<evidence type="ECO:0000313" key="15">
    <source>
        <dbReference type="EMBL" id="SDM23318.1"/>
    </source>
</evidence>
<dbReference type="Gene3D" id="2.170.130.10">
    <property type="entry name" value="TonB-dependent receptor, plug domain"/>
    <property type="match status" value="1"/>
</dbReference>
<evidence type="ECO:0000256" key="12">
    <source>
        <dbReference type="SAM" id="SignalP"/>
    </source>
</evidence>
<dbReference type="Pfam" id="PF07715">
    <property type="entry name" value="Plug"/>
    <property type="match status" value="1"/>
</dbReference>
<keyword evidence="4 10" id="KW-0812">Transmembrane</keyword>
<dbReference type="GO" id="GO:0015344">
    <property type="term" value="F:siderophore uptake transmembrane transporter activity"/>
    <property type="evidence" value="ECO:0007669"/>
    <property type="project" value="TreeGrafter"/>
</dbReference>
<dbReference type="EMBL" id="FNHB01000003">
    <property type="protein sequence ID" value="SDM23318.1"/>
    <property type="molecule type" value="Genomic_DNA"/>
</dbReference>
<dbReference type="InterPro" id="IPR012910">
    <property type="entry name" value="Plug_dom"/>
</dbReference>
<gene>
    <name evidence="15" type="ORF">SAMN04488502_10312</name>
</gene>
<dbReference type="PANTHER" id="PTHR30069:SF29">
    <property type="entry name" value="HEMOGLOBIN AND HEMOGLOBIN-HAPTOGLOBIN-BINDING PROTEIN 1-RELATED"/>
    <property type="match status" value="1"/>
</dbReference>
<accession>A0A1G9RJC2</accession>
<dbReference type="InterPro" id="IPR000531">
    <property type="entry name" value="Beta-barrel_TonB"/>
</dbReference>
<dbReference type="InterPro" id="IPR037066">
    <property type="entry name" value="Plug_dom_sf"/>
</dbReference>
<evidence type="ECO:0000256" key="3">
    <source>
        <dbReference type="ARBA" id="ARBA00022452"/>
    </source>
</evidence>
<dbReference type="STRING" id="146817.SAMN04488502_10312"/>
<dbReference type="Proteomes" id="UP000214880">
    <property type="component" value="Unassembled WGS sequence"/>
</dbReference>
<sequence>MANSGMRSLALIHCILLALSGSALADGTTDEAGGEITLEEVVVTAALPLDKYLVTSSVITAKEIEEKGAKNLSEALIDVPGLNMHRGKKNANTVDIRGSSVSYSKIYIDGVLVNPLAKVNGSDSVDLDMFPVGNISKIEVIKGPAPVAYGTDAIGGIILITTKSGREQPGGKLSLSGGSDNTRNGSFSYGGYEGRLNYFFNAGTEHTDGFVDNAERKSNYFNTKMSWNLSPGELLTLAGGYSTTDKGTMNAIDPVDGHVISTKSGFWPALKNWKFKDWTKTSLSLDYAKKADAKLDYNLKLYRFTEKQTMLANGADYDAAAAAELGLSFTGGVYQGSANRDVGYSTTRWNYSPWESALKGLELASNYKLTDVHTLSYGLLYNSVDWKNSASIDPVNDPYHPDRLYWKRYESKRYGYYLQDHFTPDDKTAITVGVRRDTNEVINTDKSSIKDSDTNPTVNIVRQLDENTTVRASYGETSSFPLINQLYGTYGNSRLKPEKSKNYEFGLKHRFDRNLSGDIAFFKNDISNRIDTDPVTRIYYNLTSATIKGVELELKQKFSPRLLGFVNYTYLETSSVQNDGTVKELTYTPKNHFNYGVHYQAGNGYRLNLTGRWIDARATDDTGQADTRTGTDGAKPVYRTLSSYHVVDVQLKRQVNPSFDWYVAVYNLFDKHYQSRLFYPAAGRSVMIGTDYKF</sequence>
<dbReference type="RefSeq" id="WP_173812985.1">
    <property type="nucleotide sequence ID" value="NZ_FNHB01000003.1"/>
</dbReference>
<comment type="subcellular location">
    <subcellularLocation>
        <location evidence="1 10">Cell outer membrane</location>
        <topology evidence="1 10">Multi-pass membrane protein</topology>
    </subcellularLocation>
</comment>
<dbReference type="GO" id="GO:0044718">
    <property type="term" value="P:siderophore transmembrane transport"/>
    <property type="evidence" value="ECO:0007669"/>
    <property type="project" value="TreeGrafter"/>
</dbReference>
<dbReference type="InterPro" id="IPR036942">
    <property type="entry name" value="Beta-barrel_TonB_sf"/>
</dbReference>
<feature type="signal peptide" evidence="12">
    <location>
        <begin position="1"/>
        <end position="25"/>
    </location>
</feature>
<dbReference type="PANTHER" id="PTHR30069">
    <property type="entry name" value="TONB-DEPENDENT OUTER MEMBRANE RECEPTOR"/>
    <property type="match status" value="1"/>
</dbReference>
<dbReference type="Pfam" id="PF00593">
    <property type="entry name" value="TonB_dep_Rec_b-barrel"/>
    <property type="match status" value="1"/>
</dbReference>
<proteinExistence type="inferred from homology"/>
<protein>
    <submittedName>
        <fullName evidence="15">TonB-dependent siderophore receptor</fullName>
    </submittedName>
</protein>
<evidence type="ECO:0000256" key="4">
    <source>
        <dbReference type="ARBA" id="ARBA00022692"/>
    </source>
</evidence>
<evidence type="ECO:0000256" key="8">
    <source>
        <dbReference type="ARBA" id="ARBA00023170"/>
    </source>
</evidence>
<keyword evidence="5 12" id="KW-0732">Signal</keyword>
<evidence type="ECO:0000256" key="11">
    <source>
        <dbReference type="RuleBase" id="RU003357"/>
    </source>
</evidence>
<evidence type="ECO:0000256" key="10">
    <source>
        <dbReference type="PROSITE-ProRule" id="PRU01360"/>
    </source>
</evidence>
<evidence type="ECO:0000256" key="9">
    <source>
        <dbReference type="ARBA" id="ARBA00023237"/>
    </source>
</evidence>
<dbReference type="GO" id="GO:0009279">
    <property type="term" value="C:cell outer membrane"/>
    <property type="evidence" value="ECO:0007669"/>
    <property type="project" value="UniProtKB-SubCell"/>
</dbReference>
<keyword evidence="7 10" id="KW-0472">Membrane</keyword>
<feature type="domain" description="TonB-dependent receptor-like beta-barrel" evidence="13">
    <location>
        <begin position="227"/>
        <end position="668"/>
    </location>
</feature>
<dbReference type="CDD" id="cd01347">
    <property type="entry name" value="ligand_gated_channel"/>
    <property type="match status" value="1"/>
</dbReference>
<evidence type="ECO:0000313" key="16">
    <source>
        <dbReference type="Proteomes" id="UP000214880"/>
    </source>
</evidence>
<organism evidence="15 16">
    <name type="scientific">Dendrosporobacter quercicolus</name>
    <dbReference type="NCBI Taxonomy" id="146817"/>
    <lineage>
        <taxon>Bacteria</taxon>
        <taxon>Bacillati</taxon>
        <taxon>Bacillota</taxon>
        <taxon>Negativicutes</taxon>
        <taxon>Selenomonadales</taxon>
        <taxon>Sporomusaceae</taxon>
        <taxon>Dendrosporobacter</taxon>
    </lineage>
</organism>
<keyword evidence="8 15" id="KW-0675">Receptor</keyword>
<name>A0A1G9RJC2_9FIRM</name>
<feature type="domain" description="TonB-dependent receptor plug" evidence="14">
    <location>
        <begin position="54"/>
        <end position="157"/>
    </location>
</feature>
<evidence type="ECO:0000256" key="1">
    <source>
        <dbReference type="ARBA" id="ARBA00004571"/>
    </source>
</evidence>